<gene>
    <name evidence="2" type="primary">rcsC_2</name>
    <name evidence="2" type="ORF">NCTC12123_05958</name>
</gene>
<dbReference type="AlphaFoldDB" id="A0A376FJL2"/>
<keyword evidence="2" id="KW-0808">Transferase</keyword>
<keyword evidence="1" id="KW-1133">Transmembrane helix</keyword>
<organism evidence="2 3">
    <name type="scientific">Enterobacter asburiae</name>
    <dbReference type="NCBI Taxonomy" id="61645"/>
    <lineage>
        <taxon>Bacteria</taxon>
        <taxon>Pseudomonadati</taxon>
        <taxon>Pseudomonadota</taxon>
        <taxon>Gammaproteobacteria</taxon>
        <taxon>Enterobacterales</taxon>
        <taxon>Enterobacteriaceae</taxon>
        <taxon>Enterobacter</taxon>
        <taxon>Enterobacter cloacae complex</taxon>
    </lineage>
</organism>
<evidence type="ECO:0000313" key="3">
    <source>
        <dbReference type="Proteomes" id="UP000255163"/>
    </source>
</evidence>
<sequence>MGVTILDENGHQLISLAGPDNRLNVEPHWMQERSWFGYTSGFRELVLKKSLPPSSLSIVYSLPVDMVLERIRILIMNAILLNLIAGGALFTLARMYERKIFIPAESDAQRLEEHEQFNRKIVASGAGGDLYSAYPGRNQHPE</sequence>
<feature type="transmembrane region" description="Helical" evidence="1">
    <location>
        <begin position="71"/>
        <end position="93"/>
    </location>
</feature>
<accession>A0A376FJL2</accession>
<dbReference type="EC" id="2.7.13.3" evidence="2"/>
<evidence type="ECO:0000313" key="2">
    <source>
        <dbReference type="EMBL" id="STD27141.1"/>
    </source>
</evidence>
<protein>
    <submittedName>
        <fullName evidence="2">Two-component system, NarL family, capsular synthesis sensor histidine kinase RcsC</fullName>
        <ecNumber evidence="2">2.7.13.3</ecNumber>
    </submittedName>
</protein>
<keyword evidence="2" id="KW-0418">Kinase</keyword>
<name>A0A376FJL2_ENTAS</name>
<proteinExistence type="predicted"/>
<dbReference type="EMBL" id="UFYI01000007">
    <property type="protein sequence ID" value="STD27141.1"/>
    <property type="molecule type" value="Genomic_DNA"/>
</dbReference>
<evidence type="ECO:0000256" key="1">
    <source>
        <dbReference type="SAM" id="Phobius"/>
    </source>
</evidence>
<dbReference type="GO" id="GO:0004673">
    <property type="term" value="F:protein histidine kinase activity"/>
    <property type="evidence" value="ECO:0007669"/>
    <property type="project" value="UniProtKB-EC"/>
</dbReference>
<keyword evidence="1" id="KW-0812">Transmembrane</keyword>
<dbReference type="Proteomes" id="UP000255163">
    <property type="component" value="Unassembled WGS sequence"/>
</dbReference>
<keyword evidence="1" id="KW-0472">Membrane</keyword>
<reference evidence="2 3" key="1">
    <citation type="submission" date="2018-06" db="EMBL/GenBank/DDBJ databases">
        <authorList>
            <consortium name="Pathogen Informatics"/>
            <person name="Doyle S."/>
        </authorList>
    </citation>
    <scope>NUCLEOTIDE SEQUENCE [LARGE SCALE GENOMIC DNA]</scope>
    <source>
        <strain evidence="2 3">NCTC12123</strain>
    </source>
</reference>